<sequence>MTINVRTTAAVRGTTELGRATHQKRSVMRADALQRVQRGKRQVPTQERLLYVSENGDCWSLRRNLESGHVVVRHRANLPSGGLVSDIGLGEFLVQGGLGPEKQALLRLIGSLIDSDTEGDAEPAPS</sequence>
<dbReference type="RefSeq" id="WP_268943606.1">
    <property type="nucleotide sequence ID" value="NZ_JAPTYD010000040.1"/>
</dbReference>
<evidence type="ECO:0000313" key="2">
    <source>
        <dbReference type="Proteomes" id="UP001149822"/>
    </source>
</evidence>
<keyword evidence="2" id="KW-1185">Reference proteome</keyword>
<gene>
    <name evidence="1" type="ORF">OU682_18080</name>
</gene>
<dbReference type="Proteomes" id="UP001149822">
    <property type="component" value="Unassembled WGS sequence"/>
</dbReference>
<proteinExistence type="predicted"/>
<accession>A0ABT4J8R0</accession>
<comment type="caution">
    <text evidence="1">The sequence shown here is derived from an EMBL/GenBank/DDBJ whole genome shotgun (WGS) entry which is preliminary data.</text>
</comment>
<dbReference type="EMBL" id="JAPTYD010000040">
    <property type="protein sequence ID" value="MCZ0963516.1"/>
    <property type="molecule type" value="Genomic_DNA"/>
</dbReference>
<name>A0ABT4J8R0_9RHOB</name>
<organism evidence="1 2">
    <name type="scientific">Paracoccus benzoatiresistens</name>
    <dbReference type="NCBI Taxonomy" id="2997341"/>
    <lineage>
        <taxon>Bacteria</taxon>
        <taxon>Pseudomonadati</taxon>
        <taxon>Pseudomonadota</taxon>
        <taxon>Alphaproteobacteria</taxon>
        <taxon>Rhodobacterales</taxon>
        <taxon>Paracoccaceae</taxon>
        <taxon>Paracoccus</taxon>
    </lineage>
</organism>
<protein>
    <submittedName>
        <fullName evidence="1">Uncharacterized protein</fullName>
    </submittedName>
</protein>
<reference evidence="1" key="1">
    <citation type="submission" date="2022-12" db="EMBL/GenBank/DDBJ databases">
        <title>Paracoccus sp. EF6 isolated from a lake water.</title>
        <authorList>
            <person name="Liu H."/>
        </authorList>
    </citation>
    <scope>NUCLEOTIDE SEQUENCE</scope>
    <source>
        <strain evidence="1">EF6</strain>
    </source>
</reference>
<evidence type="ECO:0000313" key="1">
    <source>
        <dbReference type="EMBL" id="MCZ0963516.1"/>
    </source>
</evidence>